<protein>
    <submittedName>
        <fullName evidence="2">Uncharacterized protein</fullName>
    </submittedName>
</protein>
<reference evidence="3" key="1">
    <citation type="journal article" date="2019" name="Int. J. Syst. Evol. Microbiol.">
        <title>The Global Catalogue of Microorganisms (GCM) 10K type strain sequencing project: providing services to taxonomists for standard genome sequencing and annotation.</title>
        <authorList>
            <consortium name="The Broad Institute Genomics Platform"/>
            <consortium name="The Broad Institute Genome Sequencing Center for Infectious Disease"/>
            <person name="Wu L."/>
            <person name="Ma J."/>
        </authorList>
    </citation>
    <scope>NUCLEOTIDE SEQUENCE [LARGE SCALE GENOMIC DNA]</scope>
    <source>
        <strain evidence="3">CGMCC 4.7020</strain>
    </source>
</reference>
<evidence type="ECO:0000256" key="1">
    <source>
        <dbReference type="SAM" id="MobiDB-lite"/>
    </source>
</evidence>
<keyword evidence="3" id="KW-1185">Reference proteome</keyword>
<gene>
    <name evidence="2" type="ORF">ACFQ5X_45490</name>
</gene>
<dbReference type="Proteomes" id="UP001597058">
    <property type="component" value="Unassembled WGS sequence"/>
</dbReference>
<name>A0ABW3XWD1_9ACTN</name>
<evidence type="ECO:0000313" key="2">
    <source>
        <dbReference type="EMBL" id="MFD1312985.1"/>
    </source>
</evidence>
<proteinExistence type="predicted"/>
<feature type="region of interest" description="Disordered" evidence="1">
    <location>
        <begin position="69"/>
        <end position="88"/>
    </location>
</feature>
<dbReference type="RefSeq" id="WP_381243258.1">
    <property type="nucleotide sequence ID" value="NZ_JBHSKH010000151.1"/>
</dbReference>
<evidence type="ECO:0000313" key="3">
    <source>
        <dbReference type="Proteomes" id="UP001597058"/>
    </source>
</evidence>
<comment type="caution">
    <text evidence="2">The sequence shown here is derived from an EMBL/GenBank/DDBJ whole genome shotgun (WGS) entry which is preliminary data.</text>
</comment>
<organism evidence="2 3">
    <name type="scientific">Streptomyces kaempferi</name>
    <dbReference type="NCBI Taxonomy" id="333725"/>
    <lineage>
        <taxon>Bacteria</taxon>
        <taxon>Bacillati</taxon>
        <taxon>Actinomycetota</taxon>
        <taxon>Actinomycetes</taxon>
        <taxon>Kitasatosporales</taxon>
        <taxon>Streptomycetaceae</taxon>
        <taxon>Streptomyces</taxon>
    </lineage>
</organism>
<accession>A0ABW3XWD1</accession>
<dbReference type="EMBL" id="JBHTMM010000150">
    <property type="protein sequence ID" value="MFD1312985.1"/>
    <property type="molecule type" value="Genomic_DNA"/>
</dbReference>
<sequence length="88" mass="8952">MSGDPQGLPSKPTAAELAALAALGRNCEWVTGVGGRGCCARPVGAAAAHAGRRGAPTWLKADAHLPEEHLPEEHLPEAHQATVDPSGT</sequence>